<sequence>MAGRRVLSVAVASGRVSYVFLVKGTLYSWRISRQASKSPAETARMVESWIHQLRPDVVVTETITKHCRKGETTIALIEAVARVATDAPLLDVSVSRPHRYRNKYVEAEALADRFTELRPWVPKPRKSWDSEPRSTTLFEALALALEVIDQRD</sequence>
<name>A0A6G4WGK3_9HYPH</name>
<dbReference type="EMBL" id="JAAKZF010000032">
    <property type="protein sequence ID" value="NGO53488.1"/>
    <property type="molecule type" value="Genomic_DNA"/>
</dbReference>
<dbReference type="Proteomes" id="UP001642900">
    <property type="component" value="Unassembled WGS sequence"/>
</dbReference>
<protein>
    <submittedName>
        <fullName evidence="1">Uncharacterized protein</fullName>
    </submittedName>
</protein>
<organism evidence="1 2">
    <name type="scientific">Allomesorhizobium camelthorni</name>
    <dbReference type="NCBI Taxonomy" id="475069"/>
    <lineage>
        <taxon>Bacteria</taxon>
        <taxon>Pseudomonadati</taxon>
        <taxon>Pseudomonadota</taxon>
        <taxon>Alphaproteobacteria</taxon>
        <taxon>Hyphomicrobiales</taxon>
        <taxon>Phyllobacteriaceae</taxon>
        <taxon>Allomesorhizobium</taxon>
    </lineage>
</organism>
<gene>
    <name evidence="1" type="ORF">G6N73_20375</name>
</gene>
<reference evidence="1 2" key="1">
    <citation type="submission" date="2020-02" db="EMBL/GenBank/DDBJ databases">
        <title>Genome sequence of strain CCNWXJ40-4.</title>
        <authorList>
            <person name="Gao J."/>
            <person name="Sun J."/>
        </authorList>
    </citation>
    <scope>NUCLEOTIDE SEQUENCE [LARGE SCALE GENOMIC DNA]</scope>
    <source>
        <strain evidence="1 2">CCNWXJ 40-4</strain>
    </source>
</reference>
<dbReference type="AlphaFoldDB" id="A0A6G4WGK3"/>
<evidence type="ECO:0000313" key="2">
    <source>
        <dbReference type="Proteomes" id="UP001642900"/>
    </source>
</evidence>
<proteinExistence type="predicted"/>
<comment type="caution">
    <text evidence="1">The sequence shown here is derived from an EMBL/GenBank/DDBJ whole genome shotgun (WGS) entry which is preliminary data.</text>
</comment>
<accession>A0A6G4WGK3</accession>
<evidence type="ECO:0000313" key="1">
    <source>
        <dbReference type="EMBL" id="NGO53488.1"/>
    </source>
</evidence>
<keyword evidence="2" id="KW-1185">Reference proteome</keyword>